<accession>A0A5N4EFN1</accession>
<dbReference type="Proteomes" id="UP000299084">
    <property type="component" value="Unassembled WGS sequence"/>
</dbReference>
<dbReference type="AlphaFoldDB" id="A0A5N4EFN1"/>
<gene>
    <name evidence="2" type="ORF">Cadr_000001667</name>
</gene>
<organism evidence="2 3">
    <name type="scientific">Camelus dromedarius</name>
    <name type="common">Dromedary</name>
    <name type="synonym">Arabian camel</name>
    <dbReference type="NCBI Taxonomy" id="9838"/>
    <lineage>
        <taxon>Eukaryota</taxon>
        <taxon>Metazoa</taxon>
        <taxon>Chordata</taxon>
        <taxon>Craniata</taxon>
        <taxon>Vertebrata</taxon>
        <taxon>Euteleostomi</taxon>
        <taxon>Mammalia</taxon>
        <taxon>Eutheria</taxon>
        <taxon>Laurasiatheria</taxon>
        <taxon>Artiodactyla</taxon>
        <taxon>Tylopoda</taxon>
        <taxon>Camelidae</taxon>
        <taxon>Camelus</taxon>
    </lineage>
</organism>
<comment type="caution">
    <text evidence="2">The sequence shown here is derived from an EMBL/GenBank/DDBJ whole genome shotgun (WGS) entry which is preliminary data.</text>
</comment>
<name>A0A5N4EFN1_CAMDR</name>
<dbReference type="EMBL" id="JWIN03000002">
    <property type="protein sequence ID" value="KAB1282308.1"/>
    <property type="molecule type" value="Genomic_DNA"/>
</dbReference>
<reference evidence="2 3" key="1">
    <citation type="journal article" date="2019" name="Mol. Ecol. Resour.">
        <title>Improving Illumina assemblies with Hi-C and long reads: an example with the North African dromedary.</title>
        <authorList>
            <person name="Elbers J.P."/>
            <person name="Rogers M.F."/>
            <person name="Perelman P.L."/>
            <person name="Proskuryakova A.A."/>
            <person name="Serdyukova N.A."/>
            <person name="Johnson W.E."/>
            <person name="Horin P."/>
            <person name="Corander J."/>
            <person name="Murphy D."/>
            <person name="Burger P.A."/>
        </authorList>
    </citation>
    <scope>NUCLEOTIDE SEQUENCE [LARGE SCALE GENOMIC DNA]</scope>
    <source>
        <strain evidence="2">Drom800</strain>
        <tissue evidence="2">Blood</tissue>
    </source>
</reference>
<proteinExistence type="predicted"/>
<keyword evidence="3" id="KW-1185">Reference proteome</keyword>
<evidence type="ECO:0000313" key="3">
    <source>
        <dbReference type="Proteomes" id="UP000299084"/>
    </source>
</evidence>
<sequence length="103" mass="12178">MKLKEEEEKEKKERRREQKEKAVASSSLEIEILTAIALVSSLSDLNNKFIIEQENKIQQKTQENVYWMTDVKSLEHFHHVFTVNVIKSAFQEQIFGTLIENRQ</sequence>
<protein>
    <submittedName>
        <fullName evidence="2">Uncharacterized protein</fullName>
    </submittedName>
</protein>
<feature type="compositionally biased region" description="Basic and acidic residues" evidence="1">
    <location>
        <begin position="1"/>
        <end position="22"/>
    </location>
</feature>
<evidence type="ECO:0000313" key="2">
    <source>
        <dbReference type="EMBL" id="KAB1282308.1"/>
    </source>
</evidence>
<evidence type="ECO:0000256" key="1">
    <source>
        <dbReference type="SAM" id="MobiDB-lite"/>
    </source>
</evidence>
<feature type="region of interest" description="Disordered" evidence="1">
    <location>
        <begin position="1"/>
        <end position="23"/>
    </location>
</feature>